<protein>
    <submittedName>
        <fullName evidence="2">Uncharacterized protein</fullName>
    </submittedName>
</protein>
<gene>
    <name evidence="2" type="ORF">LCGC14_1802700</name>
</gene>
<accession>A0A0F9GP76</accession>
<feature type="region of interest" description="Disordered" evidence="1">
    <location>
        <begin position="129"/>
        <end position="179"/>
    </location>
</feature>
<name>A0A0F9GP76_9ZZZZ</name>
<comment type="caution">
    <text evidence="2">The sequence shown here is derived from an EMBL/GenBank/DDBJ whole genome shotgun (WGS) entry which is preliminary data.</text>
</comment>
<dbReference type="AlphaFoldDB" id="A0A0F9GP76"/>
<proteinExistence type="predicted"/>
<evidence type="ECO:0000256" key="1">
    <source>
        <dbReference type="SAM" id="MobiDB-lite"/>
    </source>
</evidence>
<dbReference type="EMBL" id="LAZR01017395">
    <property type="protein sequence ID" value="KKM00609.1"/>
    <property type="molecule type" value="Genomic_DNA"/>
</dbReference>
<reference evidence="2" key="1">
    <citation type="journal article" date="2015" name="Nature">
        <title>Complex archaea that bridge the gap between prokaryotes and eukaryotes.</title>
        <authorList>
            <person name="Spang A."/>
            <person name="Saw J.H."/>
            <person name="Jorgensen S.L."/>
            <person name="Zaremba-Niedzwiedzka K."/>
            <person name="Martijn J."/>
            <person name="Lind A.E."/>
            <person name="van Eijk R."/>
            <person name="Schleper C."/>
            <person name="Guy L."/>
            <person name="Ettema T.J."/>
        </authorList>
    </citation>
    <scope>NUCLEOTIDE SEQUENCE</scope>
</reference>
<evidence type="ECO:0000313" key="2">
    <source>
        <dbReference type="EMBL" id="KKM00609.1"/>
    </source>
</evidence>
<organism evidence="2">
    <name type="scientific">marine sediment metagenome</name>
    <dbReference type="NCBI Taxonomy" id="412755"/>
    <lineage>
        <taxon>unclassified sequences</taxon>
        <taxon>metagenomes</taxon>
        <taxon>ecological metagenomes</taxon>
    </lineage>
</organism>
<sequence>MSQKKPTTNQQLEEMRAMIANLEPGKVVTLDRELQERNTTLMLMLYGAVAKYGIGHEQSGVTGRIIVTAQVPVLQVPANHSLQWEVSEDGKSVMLYIVLNENVPVEGRTDKPETSPADVGDTAVGEVGASKGRLGEETPPPAPTSGEVLMNEPVPGSAEDDPFGDLTVPNSIGDDEGMPIAVPIDYKAADEFEDEIKVGLIDDRSEDYVRGAKDGD</sequence>